<comment type="similarity">
    <text evidence="3 8">Belongs to the transthyretin family. 5-hydroxyisourate hydrolase subfamily.</text>
</comment>
<feature type="binding site" evidence="7">
    <location>
        <position position="46"/>
    </location>
    <ligand>
        <name>substrate</name>
    </ligand>
</feature>
<comment type="caution">
    <text evidence="10">The sequence shown here is derived from an EMBL/GenBank/DDBJ whole genome shotgun (WGS) entry which is preliminary data.</text>
</comment>
<feature type="domain" description="Transthyretin/hydroxyisourate hydrolase" evidence="9">
    <location>
        <begin position="4"/>
        <end position="113"/>
    </location>
</feature>
<dbReference type="PRINTS" id="PR00189">
    <property type="entry name" value="TRNSTHYRETIN"/>
</dbReference>
<dbReference type="Pfam" id="PF00576">
    <property type="entry name" value="Transthyretin"/>
    <property type="match status" value="1"/>
</dbReference>
<evidence type="ECO:0000256" key="6">
    <source>
        <dbReference type="ARBA" id="ARBA00022801"/>
    </source>
</evidence>
<dbReference type="CDD" id="cd05822">
    <property type="entry name" value="TLP_HIUase"/>
    <property type="match status" value="1"/>
</dbReference>
<dbReference type="EMBL" id="JACDQQ010001892">
    <property type="protein sequence ID" value="MBA0087225.1"/>
    <property type="molecule type" value="Genomic_DNA"/>
</dbReference>
<evidence type="ECO:0000256" key="3">
    <source>
        <dbReference type="ARBA" id="ARBA00009850"/>
    </source>
</evidence>
<keyword evidence="5 8" id="KW-0659">Purine metabolism</keyword>
<evidence type="ECO:0000256" key="2">
    <source>
        <dbReference type="ARBA" id="ARBA00002704"/>
    </source>
</evidence>
<evidence type="ECO:0000256" key="4">
    <source>
        <dbReference type="ARBA" id="ARBA00011881"/>
    </source>
</evidence>
<dbReference type="SMART" id="SM00095">
    <property type="entry name" value="TR_THY"/>
    <property type="match status" value="1"/>
</dbReference>
<dbReference type="PANTHER" id="PTHR10395:SF7">
    <property type="entry name" value="5-HYDROXYISOURATE HYDROLASE"/>
    <property type="match status" value="1"/>
</dbReference>
<dbReference type="GO" id="GO:0033971">
    <property type="term" value="F:hydroxyisourate hydrolase activity"/>
    <property type="evidence" value="ECO:0007669"/>
    <property type="project" value="UniProtKB-EC"/>
</dbReference>
<dbReference type="NCBIfam" id="TIGR02962">
    <property type="entry name" value="hdxy_isourate"/>
    <property type="match status" value="1"/>
</dbReference>
<evidence type="ECO:0000256" key="1">
    <source>
        <dbReference type="ARBA" id="ARBA00001043"/>
    </source>
</evidence>
<accession>A0A7V8SYB5</accession>
<protein>
    <recommendedName>
        <fullName evidence="8">5-hydroxyisourate hydrolase</fullName>
        <shortName evidence="8">HIU hydrolase</shortName>
        <shortName evidence="8">HIUHase</shortName>
        <ecNumber evidence="8">3.5.2.17</ecNumber>
    </recommendedName>
</protein>
<evidence type="ECO:0000256" key="8">
    <source>
        <dbReference type="RuleBase" id="RU361270"/>
    </source>
</evidence>
<name>A0A7V8SYB5_9BACT</name>
<evidence type="ECO:0000256" key="7">
    <source>
        <dbReference type="PIRSR" id="PIRSR600895-51"/>
    </source>
</evidence>
<feature type="binding site" evidence="7">
    <location>
        <position position="111"/>
    </location>
    <ligand>
        <name>substrate</name>
    </ligand>
</feature>
<sequence>MKRISTHVLDLAHGRPAKDVAVRLERRETTGDWVALASARTDADGRCGQLLPSEDALRAGLYRLSFDAASYHHAQKVEGLYPVVEITFQVHEGESQFHIPLLLSPHGYTTYRGS</sequence>
<dbReference type="PANTHER" id="PTHR10395">
    <property type="entry name" value="URICASE AND TRANSTHYRETIN-RELATED"/>
    <property type="match status" value="1"/>
</dbReference>
<dbReference type="InterPro" id="IPR014306">
    <property type="entry name" value="Hydroxyisourate_hydrolase"/>
</dbReference>
<evidence type="ECO:0000259" key="9">
    <source>
        <dbReference type="SMART" id="SM00095"/>
    </source>
</evidence>
<dbReference type="InterPro" id="IPR023416">
    <property type="entry name" value="Transthyretin/HIU_hydrolase_d"/>
</dbReference>
<keyword evidence="6 8" id="KW-0378">Hydrolase</keyword>
<proteinExistence type="inferred from homology"/>
<dbReference type="Proteomes" id="UP000567293">
    <property type="component" value="Unassembled WGS sequence"/>
</dbReference>
<gene>
    <name evidence="10" type="primary">uraH</name>
    <name evidence="10" type="ORF">HRJ53_19755</name>
</gene>
<dbReference type="InterPro" id="IPR000895">
    <property type="entry name" value="Transthyretin/HIU_hydrolase"/>
</dbReference>
<comment type="function">
    <text evidence="2">Catalyzes the hydrolysis of 5-hydroxyisourate (HIU) to 2-oxo-4-hydroxy-4-carboxy-5-ureidoimidazoline (OHCU).</text>
</comment>
<dbReference type="AlphaFoldDB" id="A0A7V8SYB5"/>
<comment type="catalytic activity">
    <reaction evidence="1 8">
        <text>5-hydroxyisourate + H2O = 5-hydroxy-2-oxo-4-ureido-2,5-dihydro-1H-imidazole-5-carboxylate + H(+)</text>
        <dbReference type="Rhea" id="RHEA:23736"/>
        <dbReference type="ChEBI" id="CHEBI:15377"/>
        <dbReference type="ChEBI" id="CHEBI:15378"/>
        <dbReference type="ChEBI" id="CHEBI:18072"/>
        <dbReference type="ChEBI" id="CHEBI:58639"/>
        <dbReference type="EC" id="3.5.2.17"/>
    </reaction>
</comment>
<evidence type="ECO:0000256" key="5">
    <source>
        <dbReference type="ARBA" id="ARBA00022631"/>
    </source>
</evidence>
<dbReference type="SUPFAM" id="SSF49472">
    <property type="entry name" value="Transthyretin (synonym: prealbumin)"/>
    <property type="match status" value="1"/>
</dbReference>
<dbReference type="PROSITE" id="PS00768">
    <property type="entry name" value="TRANSTHYRETIN_1"/>
    <property type="match status" value="1"/>
</dbReference>
<reference evidence="10" key="1">
    <citation type="submission" date="2020-06" db="EMBL/GenBank/DDBJ databases">
        <title>Legume-microbial interactions unlock mineral nutrients during tropical forest succession.</title>
        <authorList>
            <person name="Epihov D.Z."/>
        </authorList>
    </citation>
    <scope>NUCLEOTIDE SEQUENCE [LARGE SCALE GENOMIC DNA]</scope>
    <source>
        <strain evidence="10">Pan2503</strain>
    </source>
</reference>
<dbReference type="GO" id="GO:0006144">
    <property type="term" value="P:purine nucleobase metabolic process"/>
    <property type="evidence" value="ECO:0007669"/>
    <property type="project" value="UniProtKB-KW"/>
</dbReference>
<dbReference type="EC" id="3.5.2.17" evidence="8"/>
<dbReference type="InterPro" id="IPR036817">
    <property type="entry name" value="Transthyretin/HIU_hydrolase_sf"/>
</dbReference>
<dbReference type="InterPro" id="IPR023418">
    <property type="entry name" value="Thyroxine_BS"/>
</dbReference>
<organism evidence="10 11">
    <name type="scientific">Candidatus Acidiferrum panamense</name>
    <dbReference type="NCBI Taxonomy" id="2741543"/>
    <lineage>
        <taxon>Bacteria</taxon>
        <taxon>Pseudomonadati</taxon>
        <taxon>Acidobacteriota</taxon>
        <taxon>Terriglobia</taxon>
        <taxon>Candidatus Acidiferrales</taxon>
        <taxon>Candidatus Acidiferrum</taxon>
    </lineage>
</organism>
<comment type="subunit">
    <text evidence="4 8">Homotetramer.</text>
</comment>
<evidence type="ECO:0000313" key="11">
    <source>
        <dbReference type="Proteomes" id="UP000567293"/>
    </source>
</evidence>
<keyword evidence="11" id="KW-1185">Reference proteome</keyword>
<feature type="binding site" evidence="7">
    <location>
        <position position="7"/>
    </location>
    <ligand>
        <name>substrate</name>
    </ligand>
</feature>
<evidence type="ECO:0000313" key="10">
    <source>
        <dbReference type="EMBL" id="MBA0087225.1"/>
    </source>
</evidence>
<dbReference type="Gene3D" id="2.60.40.180">
    <property type="entry name" value="Transthyretin/hydroxyisourate hydrolase domain"/>
    <property type="match status" value="1"/>
</dbReference>